<reference evidence="5" key="1">
    <citation type="submission" date="2021-03" db="EMBL/GenBank/DDBJ databases">
        <title>Antimicrobial resistance genes in bacteria isolated from Japanese honey, and their potential for conferring macrolide and lincosamide resistance in the American foulbrood pathogen Paenibacillus larvae.</title>
        <authorList>
            <person name="Okamoto M."/>
            <person name="Kumagai M."/>
            <person name="Kanamori H."/>
            <person name="Takamatsu D."/>
        </authorList>
    </citation>
    <scope>NUCLEOTIDE SEQUENCE</scope>
    <source>
        <strain evidence="5">J27TS8</strain>
    </source>
</reference>
<dbReference type="InterPro" id="IPR036390">
    <property type="entry name" value="WH_DNA-bd_sf"/>
</dbReference>
<dbReference type="Gene3D" id="1.10.10.10">
    <property type="entry name" value="Winged helix-like DNA-binding domain superfamily/Winged helix DNA-binding domain"/>
    <property type="match status" value="1"/>
</dbReference>
<keyword evidence="6" id="KW-1185">Reference proteome</keyword>
<dbReference type="SUPFAM" id="SSF46785">
    <property type="entry name" value="Winged helix' DNA-binding domain"/>
    <property type="match status" value="1"/>
</dbReference>
<evidence type="ECO:0000313" key="5">
    <source>
        <dbReference type="EMBL" id="GIN60161.1"/>
    </source>
</evidence>
<dbReference type="InterPro" id="IPR036388">
    <property type="entry name" value="WH-like_DNA-bd_sf"/>
</dbReference>
<sequence>MNSEAVSKKIYIEIVKKIRMMIDEDGLKPGDKIPSERELSERLQVGRSSVREALRAIELLGLIETRRGEGTFLRDARGNQMVQLLSTFILQDQKAVKDLKDTIQFIEMDCLRVILQRNNDHKIAHYRQTVEVLDDVSDDEFFLKMMELANNHLLYRIWVVLNDFYRSVDLKKEASSKPAYLAVLDALMAGEEKEVIEKYKKLRKLL</sequence>
<evidence type="ECO:0000256" key="1">
    <source>
        <dbReference type="ARBA" id="ARBA00023015"/>
    </source>
</evidence>
<dbReference type="PANTHER" id="PTHR43537:SF54">
    <property type="entry name" value="TRANSCRIPTIONAL REGULATOR, GNTR FAMILY"/>
    <property type="match status" value="1"/>
</dbReference>
<dbReference type="GO" id="GO:0003677">
    <property type="term" value="F:DNA binding"/>
    <property type="evidence" value="ECO:0007669"/>
    <property type="project" value="UniProtKB-KW"/>
</dbReference>
<organism evidence="5 6">
    <name type="scientific">Robertmurraya siralis</name>
    <dbReference type="NCBI Taxonomy" id="77777"/>
    <lineage>
        <taxon>Bacteria</taxon>
        <taxon>Bacillati</taxon>
        <taxon>Bacillota</taxon>
        <taxon>Bacilli</taxon>
        <taxon>Bacillales</taxon>
        <taxon>Bacillaceae</taxon>
        <taxon>Robertmurraya</taxon>
    </lineage>
</organism>
<dbReference type="InterPro" id="IPR000524">
    <property type="entry name" value="Tscrpt_reg_HTH_GntR"/>
</dbReference>
<accession>A0A919WDY1</accession>
<keyword evidence="1" id="KW-0805">Transcription regulation</keyword>
<dbReference type="PROSITE" id="PS50949">
    <property type="entry name" value="HTH_GNTR"/>
    <property type="match status" value="1"/>
</dbReference>
<dbReference type="CDD" id="cd07377">
    <property type="entry name" value="WHTH_GntR"/>
    <property type="match status" value="1"/>
</dbReference>
<evidence type="ECO:0000259" key="4">
    <source>
        <dbReference type="PROSITE" id="PS50949"/>
    </source>
</evidence>
<keyword evidence="2" id="KW-0238">DNA-binding</keyword>
<dbReference type="PANTHER" id="PTHR43537">
    <property type="entry name" value="TRANSCRIPTIONAL REGULATOR, GNTR FAMILY"/>
    <property type="match status" value="1"/>
</dbReference>
<proteinExistence type="predicted"/>
<feature type="domain" description="HTH gntR-type" evidence="4">
    <location>
        <begin position="8"/>
        <end position="76"/>
    </location>
</feature>
<dbReference type="PRINTS" id="PR00035">
    <property type="entry name" value="HTHGNTR"/>
</dbReference>
<name>A0A919WDY1_9BACI</name>
<evidence type="ECO:0000256" key="2">
    <source>
        <dbReference type="ARBA" id="ARBA00023125"/>
    </source>
</evidence>
<dbReference type="AlphaFoldDB" id="A0A919WDY1"/>
<evidence type="ECO:0000256" key="3">
    <source>
        <dbReference type="ARBA" id="ARBA00023163"/>
    </source>
</evidence>
<dbReference type="RefSeq" id="WP_095307919.1">
    <property type="nucleotide sequence ID" value="NZ_BORC01000001.1"/>
</dbReference>
<comment type="caution">
    <text evidence="5">The sequence shown here is derived from an EMBL/GenBank/DDBJ whole genome shotgun (WGS) entry which is preliminary data.</text>
</comment>
<dbReference type="GO" id="GO:0003700">
    <property type="term" value="F:DNA-binding transcription factor activity"/>
    <property type="evidence" value="ECO:0007669"/>
    <property type="project" value="InterPro"/>
</dbReference>
<dbReference type="EMBL" id="BORC01000001">
    <property type="protein sequence ID" value="GIN60161.1"/>
    <property type="molecule type" value="Genomic_DNA"/>
</dbReference>
<protein>
    <submittedName>
        <fullName evidence="5">GntR family transcriptional regulator</fullName>
    </submittedName>
</protein>
<dbReference type="Pfam" id="PF00392">
    <property type="entry name" value="GntR"/>
    <property type="match status" value="1"/>
</dbReference>
<dbReference type="SMART" id="SM00345">
    <property type="entry name" value="HTH_GNTR"/>
    <property type="match status" value="1"/>
</dbReference>
<evidence type="ECO:0000313" key="6">
    <source>
        <dbReference type="Proteomes" id="UP000682111"/>
    </source>
</evidence>
<keyword evidence="3" id="KW-0804">Transcription</keyword>
<dbReference type="Proteomes" id="UP000682111">
    <property type="component" value="Unassembled WGS sequence"/>
</dbReference>
<gene>
    <name evidence="5" type="primary">gntR</name>
    <name evidence="5" type="ORF">J27TS8_01540</name>
</gene>